<feature type="region of interest" description="Disordered" evidence="1">
    <location>
        <begin position="1"/>
        <end position="21"/>
    </location>
</feature>
<reference evidence="4" key="1">
    <citation type="submission" date="2016-06" db="EMBL/GenBank/DDBJ databases">
        <authorList>
            <person name="Varghese N."/>
            <person name="Submissions Spin"/>
        </authorList>
    </citation>
    <scope>NUCLEOTIDE SEQUENCE [LARGE SCALE GENOMIC DNA]</scope>
    <source>
        <strain evidence="4">DSM 43819</strain>
    </source>
</reference>
<evidence type="ECO:0000256" key="2">
    <source>
        <dbReference type="SAM" id="Phobius"/>
    </source>
</evidence>
<protein>
    <submittedName>
        <fullName evidence="3">Uncharacterized protein</fullName>
    </submittedName>
</protein>
<proteinExistence type="predicted"/>
<name>A0A1C5K3F6_9ACTN</name>
<accession>A0A1C5K3F6</accession>
<organism evidence="3 4">
    <name type="scientific">Micromonospora inositola</name>
    <dbReference type="NCBI Taxonomy" id="47865"/>
    <lineage>
        <taxon>Bacteria</taxon>
        <taxon>Bacillati</taxon>
        <taxon>Actinomycetota</taxon>
        <taxon>Actinomycetes</taxon>
        <taxon>Micromonosporales</taxon>
        <taxon>Micromonosporaceae</taxon>
        <taxon>Micromonospora</taxon>
    </lineage>
</organism>
<evidence type="ECO:0000313" key="4">
    <source>
        <dbReference type="Proteomes" id="UP000198221"/>
    </source>
</evidence>
<keyword evidence="2" id="KW-0812">Transmembrane</keyword>
<dbReference type="AlphaFoldDB" id="A0A1C5K3F6"/>
<keyword evidence="4" id="KW-1185">Reference proteome</keyword>
<evidence type="ECO:0000256" key="1">
    <source>
        <dbReference type="SAM" id="MobiDB-lite"/>
    </source>
</evidence>
<dbReference type="Proteomes" id="UP000198221">
    <property type="component" value="Chromosome I"/>
</dbReference>
<keyword evidence="2" id="KW-0472">Membrane</keyword>
<keyword evidence="2" id="KW-1133">Transmembrane helix</keyword>
<evidence type="ECO:0000313" key="3">
    <source>
        <dbReference type="EMBL" id="SCG77285.1"/>
    </source>
</evidence>
<sequence>MAVRPIAATGPSPPVKGESVPSTFGVRVRRAVDVRALRMRVFLLVTVLLLPLVLITVFADR</sequence>
<gene>
    <name evidence="3" type="ORF">GA0070613_6212</name>
</gene>
<feature type="transmembrane region" description="Helical" evidence="2">
    <location>
        <begin position="37"/>
        <end position="59"/>
    </location>
</feature>
<dbReference type="EMBL" id="LT607754">
    <property type="protein sequence ID" value="SCG77285.1"/>
    <property type="molecule type" value="Genomic_DNA"/>
</dbReference>